<gene>
    <name evidence="1" type="ORF">H6G97_20270</name>
</gene>
<dbReference type="Proteomes" id="UP000623440">
    <property type="component" value="Unassembled WGS sequence"/>
</dbReference>
<dbReference type="EMBL" id="JACJSI010000042">
    <property type="protein sequence ID" value="MBD2531803.1"/>
    <property type="molecule type" value="Genomic_DNA"/>
</dbReference>
<accession>A0ABR8DRF1</accession>
<dbReference type="RefSeq" id="WP_190942475.1">
    <property type="nucleotide sequence ID" value="NZ_JACJSI010000042.1"/>
</dbReference>
<sequence>MSTVSKLTQLKKGLETSEVQKGMKLIGLQITELELDQLAFGNTISLENRRLGEIGSIFILAEALSAINSVQTNITFQDLPQTVKEFSCCYGGVPIYCWSSDLIGKCCLTLTLLDGKPAIRVSSQNL</sequence>
<keyword evidence="2" id="KW-1185">Reference proteome</keyword>
<comment type="caution">
    <text evidence="1">The sequence shown here is derived from an EMBL/GenBank/DDBJ whole genome shotgun (WGS) entry which is preliminary data.</text>
</comment>
<organism evidence="1 2">
    <name type="scientific">Nostoc flagelliforme FACHB-838</name>
    <dbReference type="NCBI Taxonomy" id="2692904"/>
    <lineage>
        <taxon>Bacteria</taxon>
        <taxon>Bacillati</taxon>
        <taxon>Cyanobacteriota</taxon>
        <taxon>Cyanophyceae</taxon>
        <taxon>Nostocales</taxon>
        <taxon>Nostocaceae</taxon>
        <taxon>Nostoc</taxon>
    </lineage>
</organism>
<name>A0ABR8DRF1_9NOSO</name>
<evidence type="ECO:0000313" key="2">
    <source>
        <dbReference type="Proteomes" id="UP000623440"/>
    </source>
</evidence>
<reference evidence="1 2" key="1">
    <citation type="journal article" date="2020" name="ISME J.">
        <title>Comparative genomics reveals insights into cyanobacterial evolution and habitat adaptation.</title>
        <authorList>
            <person name="Chen M.Y."/>
            <person name="Teng W.K."/>
            <person name="Zhao L."/>
            <person name="Hu C.X."/>
            <person name="Zhou Y.K."/>
            <person name="Han B.P."/>
            <person name="Song L.R."/>
            <person name="Shu W.S."/>
        </authorList>
    </citation>
    <scope>NUCLEOTIDE SEQUENCE [LARGE SCALE GENOMIC DNA]</scope>
    <source>
        <strain evidence="1 2">FACHB-838</strain>
    </source>
</reference>
<protein>
    <submittedName>
        <fullName evidence="1">Uncharacterized protein</fullName>
    </submittedName>
</protein>
<evidence type="ECO:0000313" key="1">
    <source>
        <dbReference type="EMBL" id="MBD2531803.1"/>
    </source>
</evidence>
<proteinExistence type="predicted"/>